<evidence type="ECO:0000256" key="3">
    <source>
        <dbReference type="ARBA" id="ARBA00023274"/>
    </source>
</evidence>
<comment type="function">
    <text evidence="4">This protein is one of the early assembly proteins of the 50S ribosomal subunit, although it is not seen to bind rRNA by itself. It is important during the early stages of 50S assembly.</text>
</comment>
<dbReference type="InterPro" id="IPR005823">
    <property type="entry name" value="Ribosomal_uL13_bac-type"/>
</dbReference>
<name>A0A3R7P7W9_9HYPH</name>
<dbReference type="GO" id="GO:0006412">
    <property type="term" value="P:translation"/>
    <property type="evidence" value="ECO:0007669"/>
    <property type="project" value="UniProtKB-UniRule"/>
</dbReference>
<dbReference type="HAMAP" id="MF_01366">
    <property type="entry name" value="Ribosomal_uL13"/>
    <property type="match status" value="1"/>
</dbReference>
<dbReference type="PIRSF" id="PIRSF002181">
    <property type="entry name" value="Ribosomal_L13"/>
    <property type="match status" value="1"/>
</dbReference>
<dbReference type="GO" id="GO:0022625">
    <property type="term" value="C:cytosolic large ribosomal subunit"/>
    <property type="evidence" value="ECO:0007669"/>
    <property type="project" value="TreeGrafter"/>
</dbReference>
<dbReference type="CDD" id="cd00392">
    <property type="entry name" value="Ribosomal_L13"/>
    <property type="match status" value="1"/>
</dbReference>
<dbReference type="GO" id="GO:0003729">
    <property type="term" value="F:mRNA binding"/>
    <property type="evidence" value="ECO:0007669"/>
    <property type="project" value="TreeGrafter"/>
</dbReference>
<dbReference type="Pfam" id="PF00572">
    <property type="entry name" value="Ribosomal_L13"/>
    <property type="match status" value="1"/>
</dbReference>
<gene>
    <name evidence="4" type="primary">rplM</name>
    <name evidence="5" type="ORF">C0030_005745</name>
</gene>
<protein>
    <recommendedName>
        <fullName evidence="4">Large ribosomal subunit protein uL13</fullName>
    </recommendedName>
</protein>
<dbReference type="PANTHER" id="PTHR11545">
    <property type="entry name" value="RIBOSOMAL PROTEIN L13"/>
    <property type="match status" value="1"/>
</dbReference>
<dbReference type="GO" id="GO:0017148">
    <property type="term" value="P:negative regulation of translation"/>
    <property type="evidence" value="ECO:0007669"/>
    <property type="project" value="TreeGrafter"/>
</dbReference>
<dbReference type="InterPro" id="IPR005822">
    <property type="entry name" value="Ribosomal_uL13"/>
</dbReference>
<evidence type="ECO:0000256" key="2">
    <source>
        <dbReference type="ARBA" id="ARBA00022980"/>
    </source>
</evidence>
<evidence type="ECO:0000313" key="6">
    <source>
        <dbReference type="Proteomes" id="UP000236895"/>
    </source>
</evidence>
<comment type="similarity">
    <text evidence="1 4">Belongs to the universal ribosomal protein uL13 family.</text>
</comment>
<comment type="caution">
    <text evidence="5">The sequence shown here is derived from an EMBL/GenBank/DDBJ whole genome shotgun (WGS) entry which is preliminary data.</text>
</comment>
<dbReference type="Proteomes" id="UP000236895">
    <property type="component" value="Unassembled WGS sequence"/>
</dbReference>
<organism evidence="5 6">
    <name type="scientific">Candidatus Liberibacter solanacearum</name>
    <dbReference type="NCBI Taxonomy" id="556287"/>
    <lineage>
        <taxon>Bacteria</taxon>
        <taxon>Pseudomonadati</taxon>
        <taxon>Pseudomonadota</taxon>
        <taxon>Alphaproteobacteria</taxon>
        <taxon>Hyphomicrobiales</taxon>
        <taxon>Rhizobiaceae</taxon>
        <taxon>Liberibacter</taxon>
    </lineage>
</organism>
<sequence>MMPSFFQKSSEVEKKWILIDAKGLIVGRLAAQIALRLRGKDKPTYTPSVDDGSYVVIINAAKVVFSGNKYDKKIYYHHTGYPGGIKKATAREIIEGSSPINVLKKAIERMLPKGPLARKQLKNLHIYAEENHPHEAQKPMLIDVAKMNIKNSRRN</sequence>
<dbReference type="Gene3D" id="3.90.1180.10">
    <property type="entry name" value="Ribosomal protein L13"/>
    <property type="match status" value="1"/>
</dbReference>
<dbReference type="EMBL" id="PKRU02000031">
    <property type="protein sequence ID" value="RPD36869.1"/>
    <property type="molecule type" value="Genomic_DNA"/>
</dbReference>
<dbReference type="GO" id="GO:0003735">
    <property type="term" value="F:structural constituent of ribosome"/>
    <property type="evidence" value="ECO:0007669"/>
    <property type="project" value="InterPro"/>
</dbReference>
<keyword evidence="3 4" id="KW-0687">Ribonucleoprotein</keyword>
<reference evidence="5 6" key="1">
    <citation type="submission" date="2018-11" db="EMBL/GenBank/DDBJ databases">
        <title>Genome Analysis of Haplotype D of Candidatus Liberibacter Solanacearum.</title>
        <authorList>
            <person name="Katsir L."/>
            <person name="Ruan Z."/>
            <person name="Santos Garcia D."/>
            <person name="Piasezky A."/>
            <person name="Jiang J."/>
            <person name="Sela N."/>
            <person name="Freilich S."/>
            <person name="Bahar O."/>
        </authorList>
    </citation>
    <scope>NUCLEOTIDE SEQUENCE [LARGE SCALE GENOMIC DNA]</scope>
    <source>
        <strain evidence="6">haplotype D1</strain>
    </source>
</reference>
<keyword evidence="2 4" id="KW-0689">Ribosomal protein</keyword>
<evidence type="ECO:0000313" key="5">
    <source>
        <dbReference type="EMBL" id="RPD36869.1"/>
    </source>
</evidence>
<evidence type="ECO:0000256" key="4">
    <source>
        <dbReference type="HAMAP-Rule" id="MF_01366"/>
    </source>
</evidence>
<dbReference type="PANTHER" id="PTHR11545:SF2">
    <property type="entry name" value="LARGE RIBOSOMAL SUBUNIT PROTEIN UL13M"/>
    <property type="match status" value="1"/>
</dbReference>
<dbReference type="InterPro" id="IPR036899">
    <property type="entry name" value="Ribosomal_uL13_sf"/>
</dbReference>
<proteinExistence type="inferred from homology"/>
<accession>A0A3R7P7W9</accession>
<evidence type="ECO:0000256" key="1">
    <source>
        <dbReference type="ARBA" id="ARBA00006227"/>
    </source>
</evidence>
<dbReference type="SUPFAM" id="SSF52161">
    <property type="entry name" value="Ribosomal protein L13"/>
    <property type="match status" value="1"/>
</dbReference>
<dbReference type="NCBIfam" id="TIGR01066">
    <property type="entry name" value="rplM_bact"/>
    <property type="match status" value="1"/>
</dbReference>
<comment type="subunit">
    <text evidence="4">Part of the 50S ribosomal subunit.</text>
</comment>
<dbReference type="AlphaFoldDB" id="A0A3R7P7W9"/>